<accession>A0A6B1DC29</accession>
<organism evidence="2">
    <name type="scientific">Caldilineaceae bacterium SB0661_bin_32</name>
    <dbReference type="NCBI Taxonomy" id="2605255"/>
    <lineage>
        <taxon>Bacteria</taxon>
        <taxon>Bacillati</taxon>
        <taxon>Chloroflexota</taxon>
        <taxon>Caldilineae</taxon>
        <taxon>Caldilineales</taxon>
        <taxon>Caldilineaceae</taxon>
    </lineage>
</organism>
<evidence type="ECO:0000259" key="1">
    <source>
        <dbReference type="PROSITE" id="PS51186"/>
    </source>
</evidence>
<dbReference type="EMBL" id="VXMH01000106">
    <property type="protein sequence ID" value="MYC97139.1"/>
    <property type="molecule type" value="Genomic_DNA"/>
</dbReference>
<comment type="caution">
    <text evidence="2">The sequence shown here is derived from an EMBL/GenBank/DDBJ whole genome shotgun (WGS) entry which is preliminary data.</text>
</comment>
<dbReference type="CDD" id="cd04301">
    <property type="entry name" value="NAT_SF"/>
    <property type="match status" value="1"/>
</dbReference>
<dbReference type="InterPro" id="IPR000182">
    <property type="entry name" value="GNAT_dom"/>
</dbReference>
<dbReference type="SUPFAM" id="SSF55729">
    <property type="entry name" value="Acyl-CoA N-acyltransferases (Nat)"/>
    <property type="match status" value="1"/>
</dbReference>
<gene>
    <name evidence="2" type="ORF">F4X14_19450</name>
</gene>
<dbReference type="GO" id="GO:0016747">
    <property type="term" value="F:acyltransferase activity, transferring groups other than amino-acyl groups"/>
    <property type="evidence" value="ECO:0007669"/>
    <property type="project" value="InterPro"/>
</dbReference>
<dbReference type="Pfam" id="PF00583">
    <property type="entry name" value="Acetyltransf_1"/>
    <property type="match status" value="1"/>
</dbReference>
<dbReference type="AlphaFoldDB" id="A0A6B1DC29"/>
<name>A0A6B1DC29_9CHLR</name>
<evidence type="ECO:0000313" key="2">
    <source>
        <dbReference type="EMBL" id="MYC97139.1"/>
    </source>
</evidence>
<protein>
    <submittedName>
        <fullName evidence="2">GNAT family N-acetyltransferase</fullName>
    </submittedName>
</protein>
<dbReference type="PROSITE" id="PS51186">
    <property type="entry name" value="GNAT"/>
    <property type="match status" value="1"/>
</dbReference>
<dbReference type="Gene3D" id="3.40.630.30">
    <property type="match status" value="1"/>
</dbReference>
<sequence>MRPAIGRDAGKELKSMIVEVIEESQLWNQLWPVVEQLEQQPYIEVQAGHFRSSHLFAALVEGRPVGFLRFVVQRLGEDEGRPPIVFRDKVLYEAKIIAFGVLPEERNQGIGRSLQLEAMGRARELNCCQVRSRSDYGNDANFHLKTSLGFGIQPSLEDDSVYFVKALPLVDMVESS</sequence>
<reference evidence="2" key="1">
    <citation type="submission" date="2019-09" db="EMBL/GenBank/DDBJ databases">
        <title>Characterisation of the sponge microbiome using genome-centric metagenomics.</title>
        <authorList>
            <person name="Engelberts J.P."/>
            <person name="Robbins S.J."/>
            <person name="De Goeij J.M."/>
            <person name="Aranda M."/>
            <person name="Bell S.C."/>
            <person name="Webster N.S."/>
        </authorList>
    </citation>
    <scope>NUCLEOTIDE SEQUENCE</scope>
    <source>
        <strain evidence="2">SB0661_bin_32</strain>
    </source>
</reference>
<keyword evidence="2" id="KW-0808">Transferase</keyword>
<feature type="domain" description="N-acetyltransferase" evidence="1">
    <location>
        <begin position="16"/>
        <end position="168"/>
    </location>
</feature>
<dbReference type="InterPro" id="IPR016181">
    <property type="entry name" value="Acyl_CoA_acyltransferase"/>
</dbReference>
<proteinExistence type="predicted"/>